<dbReference type="EMBL" id="FOBM01000009">
    <property type="protein sequence ID" value="SEM26068.1"/>
    <property type="molecule type" value="Genomic_DNA"/>
</dbReference>
<sequence>MLTPMQTRNTRKELQENYRWLGYSEERVCEDTGLDWDELHRVLEMNSPNPGNVWKLRDYLEDMLKEEGKELYPWSRLADHGANHWYPYDTPWRCK</sequence>
<evidence type="ECO:0008006" key="3">
    <source>
        <dbReference type="Google" id="ProtNLM"/>
    </source>
</evidence>
<dbReference type="AlphaFoldDB" id="A0A1H7WZ19"/>
<dbReference type="RefSeq" id="WP_043910844.1">
    <property type="nucleotide sequence ID" value="NZ_FNUH01000009.1"/>
</dbReference>
<dbReference type="Proteomes" id="UP000182764">
    <property type="component" value="Unassembled WGS sequence"/>
</dbReference>
<dbReference type="InterPro" id="IPR018757">
    <property type="entry name" value="DUF2316"/>
</dbReference>
<gene>
    <name evidence="1" type="ORF">SAMN04487839_10927</name>
</gene>
<organism evidence="1 2">
    <name type="scientific">Streptococcus gallolyticus</name>
    <dbReference type="NCBI Taxonomy" id="315405"/>
    <lineage>
        <taxon>Bacteria</taxon>
        <taxon>Bacillati</taxon>
        <taxon>Bacillota</taxon>
        <taxon>Bacilli</taxon>
        <taxon>Lactobacillales</taxon>
        <taxon>Streptococcaceae</taxon>
        <taxon>Streptococcus</taxon>
    </lineage>
</organism>
<dbReference type="Pfam" id="PF10078">
    <property type="entry name" value="DUF2316"/>
    <property type="match status" value="1"/>
</dbReference>
<proteinExistence type="predicted"/>
<evidence type="ECO:0000313" key="2">
    <source>
        <dbReference type="Proteomes" id="UP000182764"/>
    </source>
</evidence>
<evidence type="ECO:0000313" key="1">
    <source>
        <dbReference type="EMBL" id="SEM26068.1"/>
    </source>
</evidence>
<protein>
    <recommendedName>
        <fullName evidence="3">DUF2316 family protein</fullName>
    </recommendedName>
</protein>
<reference evidence="1 2" key="1">
    <citation type="submission" date="2016-10" db="EMBL/GenBank/DDBJ databases">
        <authorList>
            <person name="de Groot N.N."/>
        </authorList>
    </citation>
    <scope>NUCLEOTIDE SEQUENCE [LARGE SCALE GENOMIC DNA]</scope>
    <source>
        <strain evidence="1 2">VTM1R29</strain>
    </source>
</reference>
<accession>A0A1H7WZ19</accession>
<name>A0A1H7WZ19_9STRE</name>